<proteinExistence type="predicted"/>
<evidence type="ECO:0000259" key="1">
    <source>
        <dbReference type="Pfam" id="PF13648"/>
    </source>
</evidence>
<keyword evidence="3" id="KW-1185">Reference proteome</keyword>
<dbReference type="EMBL" id="AP024749">
    <property type="protein sequence ID" value="BCY28555.1"/>
    <property type="molecule type" value="Genomic_DNA"/>
</dbReference>
<feature type="domain" description="Lipocalin-like" evidence="1">
    <location>
        <begin position="27"/>
        <end position="119"/>
    </location>
</feature>
<reference evidence="2 3" key="1">
    <citation type="submission" date="2021-06" db="EMBL/GenBank/DDBJ databases">
        <title>Whole genome sequences of Flavobacterium sp. KK2020170 and assembly.</title>
        <authorList>
            <person name="Kitahara K."/>
            <person name="Miyoshi S."/>
            <person name="Uesaka K."/>
        </authorList>
    </citation>
    <scope>NUCLEOTIDE SEQUENCE [LARGE SCALE GENOMIC DNA]</scope>
    <source>
        <strain evidence="2 3">KK2020170</strain>
    </source>
</reference>
<accession>A0ABN6HYU1</accession>
<dbReference type="RefSeq" id="WP_221257676.1">
    <property type="nucleotide sequence ID" value="NZ_AP024749.1"/>
</dbReference>
<dbReference type="Proteomes" id="UP000825258">
    <property type="component" value="Chromosome"/>
</dbReference>
<organism evidence="2 3">
    <name type="scientific">Flavobacterium okayamense</name>
    <dbReference type="NCBI Taxonomy" id="2830782"/>
    <lineage>
        <taxon>Bacteria</taxon>
        <taxon>Pseudomonadati</taxon>
        <taxon>Bacteroidota</taxon>
        <taxon>Flavobacteriia</taxon>
        <taxon>Flavobacteriales</taxon>
        <taxon>Flavobacteriaceae</taxon>
        <taxon>Flavobacterium</taxon>
    </lineage>
</organism>
<evidence type="ECO:0000313" key="2">
    <source>
        <dbReference type="EMBL" id="BCY28555.1"/>
    </source>
</evidence>
<dbReference type="InterPro" id="IPR024311">
    <property type="entry name" value="Lipocalin-like"/>
</dbReference>
<dbReference type="PROSITE" id="PS51257">
    <property type="entry name" value="PROKAR_LIPOPROTEIN"/>
    <property type="match status" value="1"/>
</dbReference>
<gene>
    <name evidence="2" type="ORF">KK2020170_14230</name>
</gene>
<name>A0ABN6HYU1_9FLAO</name>
<dbReference type="Pfam" id="PF13648">
    <property type="entry name" value="Lipocalin_4"/>
    <property type="match status" value="1"/>
</dbReference>
<protein>
    <recommendedName>
        <fullName evidence="1">Lipocalin-like domain-containing protein</fullName>
    </recommendedName>
</protein>
<sequence>MRYFISFLLLILVSCQKNIVKKDINLINGYWEIVKVEFPNGQEKVYKFSESVDFFKLNDSLKGYRKKLVPQFDGKFLTNEVNEKISISFNEDLVMINYATEFAKWTEIIMKLNDDELILSNEQGINYIYKRKKITNE</sequence>
<evidence type="ECO:0000313" key="3">
    <source>
        <dbReference type="Proteomes" id="UP000825258"/>
    </source>
</evidence>